<name>A0A1G7D4N6_9RHOB</name>
<sequence>MIPEDNAFTSLSRIQDNTKIVDVGTVRSGGDGVVELYTFHAGRLGDLIGTERVHAGANSDVRIDTRRPVRGDVMAVLKVDGQIVATHQFRNINR</sequence>
<protein>
    <submittedName>
        <fullName evidence="1">Uncharacterized protein</fullName>
    </submittedName>
</protein>
<evidence type="ECO:0000313" key="1">
    <source>
        <dbReference type="EMBL" id="SDE46562.1"/>
    </source>
</evidence>
<gene>
    <name evidence="1" type="ORF">SAMN04488567_1789</name>
</gene>
<dbReference type="Proteomes" id="UP000198922">
    <property type="component" value="Unassembled WGS sequence"/>
</dbReference>
<dbReference type="EMBL" id="FNAT01000002">
    <property type="protein sequence ID" value="SDE46562.1"/>
    <property type="molecule type" value="Genomic_DNA"/>
</dbReference>
<keyword evidence="2" id="KW-1185">Reference proteome</keyword>
<dbReference type="AlphaFoldDB" id="A0A1G7D4N6"/>
<accession>A0A1G7D4N6</accession>
<organism evidence="1 2">
    <name type="scientific">Limimaricola pyoseonensis</name>
    <dbReference type="NCBI Taxonomy" id="521013"/>
    <lineage>
        <taxon>Bacteria</taxon>
        <taxon>Pseudomonadati</taxon>
        <taxon>Pseudomonadota</taxon>
        <taxon>Alphaproteobacteria</taxon>
        <taxon>Rhodobacterales</taxon>
        <taxon>Paracoccaceae</taxon>
        <taxon>Limimaricola</taxon>
    </lineage>
</organism>
<evidence type="ECO:0000313" key="2">
    <source>
        <dbReference type="Proteomes" id="UP000198922"/>
    </source>
</evidence>
<proteinExistence type="predicted"/>
<reference evidence="2" key="1">
    <citation type="submission" date="2016-10" db="EMBL/GenBank/DDBJ databases">
        <authorList>
            <person name="Varghese N."/>
            <person name="Submissions S."/>
        </authorList>
    </citation>
    <scope>NUCLEOTIDE SEQUENCE [LARGE SCALE GENOMIC DNA]</scope>
    <source>
        <strain evidence="2">DSM 21424</strain>
    </source>
</reference>